<dbReference type="HOGENOM" id="CLU_1755087_0_0_11"/>
<dbReference type="EMBL" id="CP000910">
    <property type="protein sequence ID" value="ABY23624.1"/>
    <property type="molecule type" value="Genomic_DNA"/>
</dbReference>
<evidence type="ECO:0000313" key="1">
    <source>
        <dbReference type="EMBL" id="ABY23624.1"/>
    </source>
</evidence>
<organism evidence="1 2">
    <name type="scientific">Renibacterium salmoninarum (strain ATCC 33209 / DSM 20767 / JCM 11484 / NBRC 15589 / NCIMB 2235)</name>
    <dbReference type="NCBI Taxonomy" id="288705"/>
    <lineage>
        <taxon>Bacteria</taxon>
        <taxon>Bacillati</taxon>
        <taxon>Actinomycetota</taxon>
        <taxon>Actinomycetes</taxon>
        <taxon>Micrococcales</taxon>
        <taxon>Micrococcaceae</taxon>
        <taxon>Renibacterium</taxon>
    </lineage>
</organism>
<reference evidence="2" key="1">
    <citation type="journal article" date="2008" name="J. Bacteriol.">
        <title>Genome sequence of the fish pathogen Renibacterium salmoninarum suggests reductive evolution away from an environmental Arthrobacter ancestor.</title>
        <authorList>
            <person name="Wiens G.D."/>
            <person name="Rockey D.D."/>
            <person name="Wu Z."/>
            <person name="Chang J."/>
            <person name="Levy R."/>
            <person name="Crane S."/>
            <person name="Chen D.S."/>
            <person name="Capri G.R."/>
            <person name="Burnett J.R."/>
            <person name="Sudheesh P.S."/>
            <person name="Schipma M.J."/>
            <person name="Burd H."/>
            <person name="Bhattacharyya A."/>
            <person name="Rhodes L.D."/>
            <person name="Kaul R."/>
            <person name="Strom M.S."/>
        </authorList>
    </citation>
    <scope>NUCLEOTIDE SEQUENCE [LARGE SCALE GENOMIC DNA]</scope>
    <source>
        <strain evidence="2">ATCC 33209 / DSM 20767 / JCM 11484 / NBRC 15589 / NCIMB 2235</strain>
    </source>
</reference>
<sequence length="156" mass="16709">MAREIDSFLGFSASVPEGSFVVPESSAGTGSEQISLPGDILFSMVRDDDTVRDYAQTVEWTQKLASFYADHFNGEIRTEGRLDGEGKESYAVAVKFSDEIGVLRIAALVGIRFSAGAFFGLTLVWPVTDPAQEPDVALVKRIVDGITLSPSAAGDN</sequence>
<dbReference type="AlphaFoldDB" id="A9WQV1"/>
<accession>A9WQV1</accession>
<dbReference type="STRING" id="288705.RSal33209_1891"/>
<dbReference type="KEGG" id="rsa:RSal33209_1891"/>
<evidence type="ECO:0000313" key="2">
    <source>
        <dbReference type="Proteomes" id="UP000002007"/>
    </source>
</evidence>
<keyword evidence="2" id="KW-1185">Reference proteome</keyword>
<dbReference type="Proteomes" id="UP000002007">
    <property type="component" value="Chromosome"/>
</dbReference>
<proteinExistence type="predicted"/>
<dbReference type="eggNOG" id="ENOG50323SS">
    <property type="taxonomic scope" value="Bacteria"/>
</dbReference>
<name>A9WQV1_RENSM</name>
<gene>
    <name evidence="1" type="ordered locus">RSal33209_1891</name>
</gene>
<dbReference type="RefSeq" id="WP_012245295.1">
    <property type="nucleotide sequence ID" value="NC_010168.1"/>
</dbReference>
<protein>
    <submittedName>
        <fullName evidence="1">Uncharacterized protein</fullName>
    </submittedName>
</protein>